<dbReference type="EMBL" id="CP020557">
    <property type="protein sequence ID" value="ARF68507.1"/>
    <property type="molecule type" value="Genomic_DNA"/>
</dbReference>
<organism evidence="1 2">
    <name type="scientific">Paenibacillus larvae subsp. pulvifaciens</name>
    <dbReference type="NCBI Taxonomy" id="1477"/>
    <lineage>
        <taxon>Bacteria</taxon>
        <taxon>Bacillati</taxon>
        <taxon>Bacillota</taxon>
        <taxon>Bacilli</taxon>
        <taxon>Bacillales</taxon>
        <taxon>Paenibacillaceae</taxon>
        <taxon>Paenibacillus</taxon>
    </lineage>
</organism>
<reference evidence="1 2" key="1">
    <citation type="submission" date="2017-03" db="EMBL/GenBank/DDBJ databases">
        <title>Paenibacillus larvae genome sequencing.</title>
        <authorList>
            <person name="Dingman D.W."/>
        </authorList>
    </citation>
    <scope>NUCLEOTIDE SEQUENCE [LARGE SCALE GENOMIC DNA]</scope>
    <source>
        <strain evidence="1 2">SAG 10367</strain>
    </source>
</reference>
<dbReference type="RefSeq" id="WP_023483114.1">
    <property type="nucleotide sequence ID" value="NZ_CP020557.1"/>
</dbReference>
<proteinExistence type="predicted"/>
<evidence type="ECO:0000313" key="1">
    <source>
        <dbReference type="EMBL" id="ARF68507.1"/>
    </source>
</evidence>
<gene>
    <name evidence="1" type="ORF">B7C51_12850</name>
</gene>
<name>A0A1V0UTM8_9BACL</name>
<dbReference type="Proteomes" id="UP000192727">
    <property type="component" value="Chromosome"/>
</dbReference>
<evidence type="ECO:0008006" key="3">
    <source>
        <dbReference type="Google" id="ProtNLM"/>
    </source>
</evidence>
<dbReference type="AlphaFoldDB" id="A0A1V0UTM8"/>
<accession>A0A1V0UTM8</accession>
<protein>
    <recommendedName>
        <fullName evidence="3">Lipoprotein</fullName>
    </recommendedName>
</protein>
<dbReference type="PROSITE" id="PS51257">
    <property type="entry name" value="PROKAR_LIPOPROTEIN"/>
    <property type="match status" value="1"/>
</dbReference>
<sequence>MMKNRWFAMANTLLLTVGIAAGCTGIYHPDAMGNHVLAGGNPIAQPVYAAVPELEAQLIKEGNKATISYTVKNFKLSAEHFGKKHVSGEGHLHLVVDGEPKVMMKEQSRIILENIPPGKHTIKLTLQQNDHKPLHVEKEFHIEVKGGGG</sequence>
<evidence type="ECO:0000313" key="2">
    <source>
        <dbReference type="Proteomes" id="UP000192727"/>
    </source>
</evidence>